<dbReference type="AlphaFoldDB" id="A0A410MIE5"/>
<dbReference type="Proteomes" id="UP000287756">
    <property type="component" value="Chromosome"/>
</dbReference>
<gene>
    <name evidence="1" type="ORF">HLI_20430</name>
</gene>
<protein>
    <submittedName>
        <fullName evidence="1">Uncharacterized protein</fullName>
    </submittedName>
</protein>
<proteinExistence type="predicted"/>
<organism evidence="1 2">
    <name type="scientific">Halobacillus litoralis</name>
    <dbReference type="NCBI Taxonomy" id="45668"/>
    <lineage>
        <taxon>Bacteria</taxon>
        <taxon>Bacillati</taxon>
        <taxon>Bacillota</taxon>
        <taxon>Bacilli</taxon>
        <taxon>Bacillales</taxon>
        <taxon>Bacillaceae</taxon>
        <taxon>Halobacillus</taxon>
    </lineage>
</organism>
<dbReference type="Gene3D" id="1.10.150.20">
    <property type="entry name" value="5' to 3' exonuclease, C-terminal subdomain"/>
    <property type="match status" value="1"/>
</dbReference>
<dbReference type="SUPFAM" id="SSF47789">
    <property type="entry name" value="C-terminal domain of RNA polymerase alpha subunit"/>
    <property type="match status" value="1"/>
</dbReference>
<dbReference type="EMBL" id="CP026118">
    <property type="protein sequence ID" value="QAS54415.1"/>
    <property type="molecule type" value="Genomic_DNA"/>
</dbReference>
<dbReference type="OrthoDB" id="7950977at2"/>
<dbReference type="NCBIfam" id="NF005841">
    <property type="entry name" value="PRK07758.1"/>
    <property type="match status" value="1"/>
</dbReference>
<reference evidence="1 2" key="1">
    <citation type="submission" date="2018-01" db="EMBL/GenBank/DDBJ databases">
        <title>The whole genome sequencing and assembly of Halobacillus litoralis ERB031 strain.</title>
        <authorList>
            <person name="Lee S.-J."/>
            <person name="Park M.-K."/>
            <person name="Kim J.-Y."/>
            <person name="Lee Y.-J."/>
            <person name="Yi H."/>
            <person name="Bahn Y.-S."/>
            <person name="Kim J.F."/>
            <person name="Lee D.-W."/>
        </authorList>
    </citation>
    <scope>NUCLEOTIDE SEQUENCE [LARGE SCALE GENOMIC DNA]</scope>
    <source>
        <strain evidence="1 2">ERB 031</strain>
    </source>
</reference>
<accession>A0A410MIE5</accession>
<evidence type="ECO:0000313" key="2">
    <source>
        <dbReference type="Proteomes" id="UP000287756"/>
    </source>
</evidence>
<evidence type="ECO:0000313" key="1">
    <source>
        <dbReference type="EMBL" id="QAS54415.1"/>
    </source>
</evidence>
<name>A0A410MIE5_9BACI</name>
<sequence length="98" mass="10818">MTTSNKESRTCSQGHTYYKSSACPVCPICEDEQKPDQGFLSKLSAPARRALENHDIHSLQDLSTLSEKEVLKFHGMGPASLPILKKALDSEGLTFRLP</sequence>
<dbReference type="KEGG" id="hli:HLI_20430"/>
<dbReference type="RefSeq" id="WP_128526679.1">
    <property type="nucleotide sequence ID" value="NZ_CANLVY010000005.1"/>
</dbReference>